<protein>
    <recommendedName>
        <fullName evidence="2">DUF6534 domain-containing protein</fullName>
    </recommendedName>
</protein>
<keyword evidence="1" id="KW-0472">Membrane</keyword>
<dbReference type="Proteomes" id="UP001218218">
    <property type="component" value="Unassembled WGS sequence"/>
</dbReference>
<comment type="caution">
    <text evidence="3">The sequence shown here is derived from an EMBL/GenBank/DDBJ whole genome shotgun (WGS) entry which is preliminary data.</text>
</comment>
<evidence type="ECO:0000313" key="3">
    <source>
        <dbReference type="EMBL" id="KAJ7366167.1"/>
    </source>
</evidence>
<evidence type="ECO:0000313" key="4">
    <source>
        <dbReference type="Proteomes" id="UP001218218"/>
    </source>
</evidence>
<reference evidence="3" key="1">
    <citation type="submission" date="2023-03" db="EMBL/GenBank/DDBJ databases">
        <title>Massive genome expansion in bonnet fungi (Mycena s.s.) driven by repeated elements and novel gene families across ecological guilds.</title>
        <authorList>
            <consortium name="Lawrence Berkeley National Laboratory"/>
            <person name="Harder C.B."/>
            <person name="Miyauchi S."/>
            <person name="Viragh M."/>
            <person name="Kuo A."/>
            <person name="Thoen E."/>
            <person name="Andreopoulos B."/>
            <person name="Lu D."/>
            <person name="Skrede I."/>
            <person name="Drula E."/>
            <person name="Henrissat B."/>
            <person name="Morin E."/>
            <person name="Kohler A."/>
            <person name="Barry K."/>
            <person name="LaButti K."/>
            <person name="Morin E."/>
            <person name="Salamov A."/>
            <person name="Lipzen A."/>
            <person name="Mereny Z."/>
            <person name="Hegedus B."/>
            <person name="Baldrian P."/>
            <person name="Stursova M."/>
            <person name="Weitz H."/>
            <person name="Taylor A."/>
            <person name="Grigoriev I.V."/>
            <person name="Nagy L.G."/>
            <person name="Martin F."/>
            <person name="Kauserud H."/>
        </authorList>
    </citation>
    <scope>NUCLEOTIDE SEQUENCE</scope>
    <source>
        <strain evidence="3">CBHHK002</strain>
    </source>
</reference>
<dbReference type="EMBL" id="JARIHO010000002">
    <property type="protein sequence ID" value="KAJ7366167.1"/>
    <property type="molecule type" value="Genomic_DNA"/>
</dbReference>
<organism evidence="3 4">
    <name type="scientific">Mycena albidolilacea</name>
    <dbReference type="NCBI Taxonomy" id="1033008"/>
    <lineage>
        <taxon>Eukaryota</taxon>
        <taxon>Fungi</taxon>
        <taxon>Dikarya</taxon>
        <taxon>Basidiomycota</taxon>
        <taxon>Agaricomycotina</taxon>
        <taxon>Agaricomycetes</taxon>
        <taxon>Agaricomycetidae</taxon>
        <taxon>Agaricales</taxon>
        <taxon>Marasmiineae</taxon>
        <taxon>Mycenaceae</taxon>
        <taxon>Mycena</taxon>
    </lineage>
</organism>
<feature type="transmembrane region" description="Helical" evidence="1">
    <location>
        <begin position="120"/>
        <end position="145"/>
    </location>
</feature>
<feature type="domain" description="DUF6534" evidence="2">
    <location>
        <begin position="166"/>
        <end position="244"/>
    </location>
</feature>
<evidence type="ECO:0000256" key="1">
    <source>
        <dbReference type="SAM" id="Phobius"/>
    </source>
</evidence>
<name>A0AAD7F2A7_9AGAR</name>
<keyword evidence="4" id="KW-1185">Reference proteome</keyword>
<feature type="transmembrane region" description="Helical" evidence="1">
    <location>
        <begin position="50"/>
        <end position="71"/>
    </location>
</feature>
<proteinExistence type="predicted"/>
<feature type="transmembrane region" description="Helical" evidence="1">
    <location>
        <begin position="91"/>
        <end position="113"/>
    </location>
</feature>
<evidence type="ECO:0000259" key="2">
    <source>
        <dbReference type="Pfam" id="PF20152"/>
    </source>
</evidence>
<dbReference type="InterPro" id="IPR045339">
    <property type="entry name" value="DUF6534"/>
</dbReference>
<accession>A0AAD7F2A7</accession>
<sequence length="245" mass="27053">MASLTPSNAVANLGAFEISALVSYALLGLMITQMYIYYRRFPDDSLKIKALVAFVCLSEVAHAICLGHALYTFTISDYEHPEHLVVAPRSLPAVIFLTGFVGPFVEAFFAFRIYALSKKLYIPIFSWIMSCLCVVGASVICAVPVEKILRDITRSRGLLIALWSVAAINDLTVTTTLLVILVCERINAYKRTVALMDKLIMYTIESGIVSRIATLTCLVAMKDNLIWLTTFAISGRLISNSLLAR</sequence>
<dbReference type="PANTHER" id="PTHR40465">
    <property type="entry name" value="CHROMOSOME 1, WHOLE GENOME SHOTGUN SEQUENCE"/>
    <property type="match status" value="1"/>
</dbReference>
<dbReference type="AlphaFoldDB" id="A0AAD7F2A7"/>
<dbReference type="PANTHER" id="PTHR40465:SF1">
    <property type="entry name" value="DUF6534 DOMAIN-CONTAINING PROTEIN"/>
    <property type="match status" value="1"/>
</dbReference>
<feature type="transmembrane region" description="Helical" evidence="1">
    <location>
        <begin position="157"/>
        <end position="183"/>
    </location>
</feature>
<dbReference type="Pfam" id="PF20152">
    <property type="entry name" value="DUF6534"/>
    <property type="match status" value="1"/>
</dbReference>
<keyword evidence="1" id="KW-0812">Transmembrane</keyword>
<keyword evidence="1" id="KW-1133">Transmembrane helix</keyword>
<feature type="transmembrane region" description="Helical" evidence="1">
    <location>
        <begin position="20"/>
        <end position="38"/>
    </location>
</feature>
<gene>
    <name evidence="3" type="ORF">DFH08DRAFT_948215</name>
</gene>